<gene>
    <name evidence="1" type="ORF">C1I98_20325</name>
</gene>
<protein>
    <submittedName>
        <fullName evidence="1">Uncharacterized protein</fullName>
    </submittedName>
</protein>
<name>A0A2W2FWV8_9ACTN</name>
<sequence>MLRTVTVGPFLIFFSNVNVAMGLRGHFHSGRVHVTYEVLGAHGYPSFETTNRALLDHLHVLTRKTFRDATNEDVADRIFAHLDGWTHPSWEPYGGDYRLRRMDLDVLGVFDDIGHDAGWTRYTVERQEDRA</sequence>
<reference evidence="1 2" key="1">
    <citation type="submission" date="2018-01" db="EMBL/GenBank/DDBJ databases">
        <title>Draft genome sequence of Sphaerisporangium sp. 7K107.</title>
        <authorList>
            <person name="Sahin N."/>
            <person name="Saygin H."/>
            <person name="Ay H."/>
        </authorList>
    </citation>
    <scope>NUCLEOTIDE SEQUENCE [LARGE SCALE GENOMIC DNA]</scope>
    <source>
        <strain evidence="1 2">7K107</strain>
    </source>
</reference>
<dbReference type="Proteomes" id="UP000248544">
    <property type="component" value="Unassembled WGS sequence"/>
</dbReference>
<evidence type="ECO:0000313" key="1">
    <source>
        <dbReference type="EMBL" id="PZG42026.1"/>
    </source>
</evidence>
<dbReference type="AlphaFoldDB" id="A0A2W2FWV8"/>
<accession>A0A2W2FWV8</accession>
<organism evidence="1 2">
    <name type="scientific">Spongiactinospora gelatinilytica</name>
    <dbReference type="NCBI Taxonomy" id="2666298"/>
    <lineage>
        <taxon>Bacteria</taxon>
        <taxon>Bacillati</taxon>
        <taxon>Actinomycetota</taxon>
        <taxon>Actinomycetes</taxon>
        <taxon>Streptosporangiales</taxon>
        <taxon>Streptosporangiaceae</taxon>
        <taxon>Spongiactinospora</taxon>
    </lineage>
</organism>
<dbReference type="EMBL" id="POUA01000161">
    <property type="protein sequence ID" value="PZG42026.1"/>
    <property type="molecule type" value="Genomic_DNA"/>
</dbReference>
<proteinExistence type="predicted"/>
<evidence type="ECO:0000313" key="2">
    <source>
        <dbReference type="Proteomes" id="UP000248544"/>
    </source>
</evidence>
<comment type="caution">
    <text evidence="1">The sequence shown here is derived from an EMBL/GenBank/DDBJ whole genome shotgun (WGS) entry which is preliminary data.</text>
</comment>
<keyword evidence="2" id="KW-1185">Reference proteome</keyword>